<dbReference type="EMBL" id="LJJR01000008">
    <property type="protein sequence ID" value="KPD32348.1"/>
    <property type="molecule type" value="Genomic_DNA"/>
</dbReference>
<protein>
    <submittedName>
        <fullName evidence="7">Transposase</fullName>
    </submittedName>
</protein>
<evidence type="ECO:0000313" key="9">
    <source>
        <dbReference type="Proteomes" id="UP000053099"/>
    </source>
</evidence>
<dbReference type="PATRIC" id="fig|37636.3.peg.1109"/>
<reference evidence="7 9" key="1">
    <citation type="submission" date="2015-09" db="EMBL/GenBank/DDBJ databases">
        <title>Draft genome sequence of Thermus scotoductus strain K1 isolated from a geothermal spring in Nagorno-Karabakh, Armenia.</title>
        <authorList>
            <person name="Saghatelyan A."/>
            <person name="Poghosyan L."/>
            <person name="Panosyan H."/>
            <person name="Birkeland N.-K."/>
        </authorList>
    </citation>
    <scope>NUCLEOTIDE SEQUENCE [LARGE SCALE GENOMIC DNA]</scope>
    <source>
        <strain evidence="7 9">K1</strain>
    </source>
</reference>
<dbReference type="AlphaFoldDB" id="A0A0N0IR43"/>
<name>A0A0N0IR43_THESC</name>
<evidence type="ECO:0000313" key="1">
    <source>
        <dbReference type="EMBL" id="KPD25441.1"/>
    </source>
</evidence>
<sequence>MAAPLQIQLTPEEDRLLLELSLDPKTHKKTRLWAAMVRLAAEGWTAPRIARHFHKDRSTVYLVLRRFLEQGLPGLAYRKPPGAPRKFTPQMAAFLEERLAEDRTWTAPQLAEALAERFGVRLAPKVISRHLRAMGYVWKRTRYVPLGRPTEEEMKAFAAEEEEAKRGRGRGGWRWDTWTRAGFP</sequence>
<evidence type="ECO:0000313" key="6">
    <source>
        <dbReference type="EMBL" id="KPD32313.1"/>
    </source>
</evidence>
<dbReference type="EMBL" id="LJJR01000008">
    <property type="protein sequence ID" value="KPD32313.1"/>
    <property type="molecule type" value="Genomic_DNA"/>
</dbReference>
<dbReference type="EMBL" id="LJJR01000024">
    <property type="protein sequence ID" value="KPD29107.1"/>
    <property type="molecule type" value="Genomic_DNA"/>
</dbReference>
<evidence type="ECO:0000313" key="4">
    <source>
        <dbReference type="EMBL" id="KPD31091.1"/>
    </source>
</evidence>
<dbReference type="EMBL" id="LJJR01000003">
    <property type="protein sequence ID" value="KPD32971.1"/>
    <property type="molecule type" value="Genomic_DNA"/>
</dbReference>
<accession>A0A0N0IR43</accession>
<evidence type="ECO:0000313" key="8">
    <source>
        <dbReference type="EMBL" id="KPD32971.1"/>
    </source>
</evidence>
<dbReference type="EMBL" id="LJJR01000016">
    <property type="protein sequence ID" value="KPD31091.1"/>
    <property type="molecule type" value="Genomic_DNA"/>
</dbReference>
<evidence type="ECO:0000313" key="2">
    <source>
        <dbReference type="EMBL" id="KPD25448.1"/>
    </source>
</evidence>
<dbReference type="EMBL" id="LJJR01000051">
    <property type="protein sequence ID" value="KPD25441.1"/>
    <property type="molecule type" value="Genomic_DNA"/>
</dbReference>
<dbReference type="EMBL" id="LJJR01000051">
    <property type="protein sequence ID" value="KPD25448.1"/>
    <property type="molecule type" value="Genomic_DNA"/>
</dbReference>
<evidence type="ECO:0000313" key="5">
    <source>
        <dbReference type="EMBL" id="KPD31530.1"/>
    </source>
</evidence>
<dbReference type="EMBL" id="LJJR01000015">
    <property type="protein sequence ID" value="KPD31530.1"/>
    <property type="molecule type" value="Genomic_DNA"/>
</dbReference>
<dbReference type="SUPFAM" id="SSF46689">
    <property type="entry name" value="Homeodomain-like"/>
    <property type="match status" value="1"/>
</dbReference>
<proteinExistence type="predicted"/>
<evidence type="ECO:0000313" key="3">
    <source>
        <dbReference type="EMBL" id="KPD29107.1"/>
    </source>
</evidence>
<evidence type="ECO:0000313" key="7">
    <source>
        <dbReference type="EMBL" id="KPD32348.1"/>
    </source>
</evidence>
<gene>
    <name evidence="8" type="ORF">AN926_00675</name>
    <name evidence="6" type="ORF">AN926_04075</name>
    <name evidence="7" type="ORF">AN926_04290</name>
    <name evidence="5" type="ORF">AN926_06360</name>
    <name evidence="4" type="ORF">AN926_06570</name>
    <name evidence="3" type="ORF">AN926_08470</name>
    <name evidence="1" type="ORF">AN926_12455</name>
    <name evidence="2" type="ORF">AN926_12510</name>
</gene>
<dbReference type="InterPro" id="IPR009057">
    <property type="entry name" value="Homeodomain-like_sf"/>
</dbReference>
<comment type="caution">
    <text evidence="7">The sequence shown here is derived from an EMBL/GenBank/DDBJ whole genome shotgun (WGS) entry which is preliminary data.</text>
</comment>
<organism evidence="7 9">
    <name type="scientific">Thermus scotoductus</name>
    <dbReference type="NCBI Taxonomy" id="37636"/>
    <lineage>
        <taxon>Bacteria</taxon>
        <taxon>Thermotogati</taxon>
        <taxon>Deinococcota</taxon>
        <taxon>Deinococci</taxon>
        <taxon>Thermales</taxon>
        <taxon>Thermaceae</taxon>
        <taxon>Thermus</taxon>
    </lineage>
</organism>
<dbReference type="Pfam" id="PF13565">
    <property type="entry name" value="HTH_32"/>
    <property type="match status" value="1"/>
</dbReference>
<dbReference type="Proteomes" id="UP000053099">
    <property type="component" value="Unassembled WGS sequence"/>
</dbReference>